<gene>
    <name evidence="1" type="ORF">EVAR_76457_1</name>
</gene>
<evidence type="ECO:0000313" key="1">
    <source>
        <dbReference type="EMBL" id="GBP10647.1"/>
    </source>
</evidence>
<dbReference type="Proteomes" id="UP000299102">
    <property type="component" value="Unassembled WGS sequence"/>
</dbReference>
<protein>
    <submittedName>
        <fullName evidence="1">Uncharacterized protein</fullName>
    </submittedName>
</protein>
<dbReference type="EMBL" id="BGZK01000041">
    <property type="protein sequence ID" value="GBP10647.1"/>
    <property type="molecule type" value="Genomic_DNA"/>
</dbReference>
<dbReference type="AlphaFoldDB" id="A0A4C1TB51"/>
<organism evidence="1 2">
    <name type="scientific">Eumeta variegata</name>
    <name type="common">Bagworm moth</name>
    <name type="synonym">Eumeta japonica</name>
    <dbReference type="NCBI Taxonomy" id="151549"/>
    <lineage>
        <taxon>Eukaryota</taxon>
        <taxon>Metazoa</taxon>
        <taxon>Ecdysozoa</taxon>
        <taxon>Arthropoda</taxon>
        <taxon>Hexapoda</taxon>
        <taxon>Insecta</taxon>
        <taxon>Pterygota</taxon>
        <taxon>Neoptera</taxon>
        <taxon>Endopterygota</taxon>
        <taxon>Lepidoptera</taxon>
        <taxon>Glossata</taxon>
        <taxon>Ditrysia</taxon>
        <taxon>Tineoidea</taxon>
        <taxon>Psychidae</taxon>
        <taxon>Oiketicinae</taxon>
        <taxon>Eumeta</taxon>
    </lineage>
</organism>
<keyword evidence="2" id="KW-1185">Reference proteome</keyword>
<evidence type="ECO:0000313" key="2">
    <source>
        <dbReference type="Proteomes" id="UP000299102"/>
    </source>
</evidence>
<comment type="caution">
    <text evidence="1">The sequence shown here is derived from an EMBL/GenBank/DDBJ whole genome shotgun (WGS) entry which is preliminary data.</text>
</comment>
<proteinExistence type="predicted"/>
<sequence length="89" mass="9894">MLRRNGNLVASPVTGALRLSTPTDNGLRYSVSEHGWQPYAVAPAFRNGEIVLRNRNPIGRRIRAGGRRFTFDFSKGWRALAANSLRLNG</sequence>
<reference evidence="1 2" key="1">
    <citation type="journal article" date="2019" name="Commun. Biol.">
        <title>The bagworm genome reveals a unique fibroin gene that provides high tensile strength.</title>
        <authorList>
            <person name="Kono N."/>
            <person name="Nakamura H."/>
            <person name="Ohtoshi R."/>
            <person name="Tomita M."/>
            <person name="Numata K."/>
            <person name="Arakawa K."/>
        </authorList>
    </citation>
    <scope>NUCLEOTIDE SEQUENCE [LARGE SCALE GENOMIC DNA]</scope>
</reference>
<name>A0A4C1TB51_EUMVA</name>
<accession>A0A4C1TB51</accession>